<comment type="caution">
    <text evidence="10">The sequence shown here is derived from an EMBL/GenBank/DDBJ whole genome shotgun (WGS) entry which is preliminary data.</text>
</comment>
<keyword evidence="5 8" id="KW-0812">Transmembrane</keyword>
<evidence type="ECO:0000256" key="1">
    <source>
        <dbReference type="ARBA" id="ARBA00004651"/>
    </source>
</evidence>
<dbReference type="PANTHER" id="PTHR33908">
    <property type="entry name" value="MANNOSYLTRANSFERASE YKCB-RELATED"/>
    <property type="match status" value="1"/>
</dbReference>
<accession>A0ABS4FQD6</accession>
<evidence type="ECO:0000256" key="5">
    <source>
        <dbReference type="ARBA" id="ARBA00022692"/>
    </source>
</evidence>
<name>A0ABS4FQD6_9BACL</name>
<dbReference type="EMBL" id="JAGGKG010000005">
    <property type="protein sequence ID" value="MBP1904794.1"/>
    <property type="molecule type" value="Genomic_DNA"/>
</dbReference>
<keyword evidence="6 8" id="KW-1133">Transmembrane helix</keyword>
<reference evidence="10 11" key="1">
    <citation type="submission" date="2021-03" db="EMBL/GenBank/DDBJ databases">
        <title>Genomic Encyclopedia of Type Strains, Phase IV (KMG-IV): sequencing the most valuable type-strain genomes for metagenomic binning, comparative biology and taxonomic classification.</title>
        <authorList>
            <person name="Goeker M."/>
        </authorList>
    </citation>
    <scope>NUCLEOTIDE SEQUENCE [LARGE SCALE GENOMIC DNA]</scope>
    <source>
        <strain evidence="10 11">DSM 14349</strain>
    </source>
</reference>
<organism evidence="10 11">
    <name type="scientific">Paenibacillus turicensis</name>
    <dbReference type="NCBI Taxonomy" id="160487"/>
    <lineage>
        <taxon>Bacteria</taxon>
        <taxon>Bacillati</taxon>
        <taxon>Bacillota</taxon>
        <taxon>Bacilli</taxon>
        <taxon>Bacillales</taxon>
        <taxon>Paenibacillaceae</taxon>
        <taxon>Paenibacillus</taxon>
    </lineage>
</organism>
<gene>
    <name evidence="10" type="ORF">J2Z32_001418</name>
</gene>
<proteinExistence type="predicted"/>
<sequence>MFWHKIDTHHQKIIMILIIFVILLSSVIVLSYGNYFLLGDPLRPNNDDVKYIQSARLFLNEGVLAYNTGNLPSAFIMPGMTLLLAGFMSIFGQGEAAIIAFRLFQVLEQALCIYLIYWLGKRFFNVRVGVIASIISALYLPDYFTAGVILSEMTFRTLLLLLICATVIALERKQAIWYMWIGLIVALAAYLKPQISLYPAILLLFWWKDRLPWRQMIKFICLLGAVYIVCLLPWWIRNYYVFHELIIFTNSGGSPFLLGTRIYNMMPPADFFAAHPQYSPDTLFNGADKAAIAKGKDILIYGFTHEPLKYVYWYTIGKLVDLYMQPFYWKSIFGISIPVVYVLQIILTSVSIVGIFKAIRNRVTGLLPLYLILIYLTGIYMPFIAFSRYGYPNMTLLILFAAYYFVQRRDNIKNKPPKPISM</sequence>
<feature type="transmembrane region" description="Helical" evidence="8">
    <location>
        <begin position="74"/>
        <end position="92"/>
    </location>
</feature>
<dbReference type="InterPro" id="IPR050297">
    <property type="entry name" value="LipidA_mod_glycosyltrf_83"/>
</dbReference>
<dbReference type="PANTHER" id="PTHR33908:SF11">
    <property type="entry name" value="MEMBRANE PROTEIN"/>
    <property type="match status" value="1"/>
</dbReference>
<keyword evidence="11" id="KW-1185">Reference proteome</keyword>
<protein>
    <submittedName>
        <fullName evidence="10">4-amino-4-deoxy-L-arabinose transferase-like glycosyltransferase</fullName>
    </submittedName>
</protein>
<evidence type="ECO:0000259" key="9">
    <source>
        <dbReference type="Pfam" id="PF13231"/>
    </source>
</evidence>
<evidence type="ECO:0000256" key="2">
    <source>
        <dbReference type="ARBA" id="ARBA00022475"/>
    </source>
</evidence>
<evidence type="ECO:0000256" key="8">
    <source>
        <dbReference type="SAM" id="Phobius"/>
    </source>
</evidence>
<evidence type="ECO:0000256" key="7">
    <source>
        <dbReference type="ARBA" id="ARBA00023136"/>
    </source>
</evidence>
<feature type="transmembrane region" description="Helical" evidence="8">
    <location>
        <begin position="363"/>
        <end position="383"/>
    </location>
</feature>
<feature type="transmembrane region" description="Helical" evidence="8">
    <location>
        <begin position="12"/>
        <end position="33"/>
    </location>
</feature>
<feature type="transmembrane region" description="Helical" evidence="8">
    <location>
        <begin position="176"/>
        <end position="207"/>
    </location>
</feature>
<comment type="subcellular location">
    <subcellularLocation>
        <location evidence="1">Cell membrane</location>
        <topology evidence="1">Multi-pass membrane protein</topology>
    </subcellularLocation>
</comment>
<feature type="transmembrane region" description="Helical" evidence="8">
    <location>
        <begin position="389"/>
        <end position="406"/>
    </location>
</feature>
<feature type="transmembrane region" description="Helical" evidence="8">
    <location>
        <begin position="153"/>
        <end position="170"/>
    </location>
</feature>
<feature type="transmembrane region" description="Helical" evidence="8">
    <location>
        <begin position="219"/>
        <end position="236"/>
    </location>
</feature>
<feature type="domain" description="Glycosyltransferase RgtA/B/C/D-like" evidence="9">
    <location>
        <begin position="78"/>
        <end position="235"/>
    </location>
</feature>
<dbReference type="Proteomes" id="UP001519272">
    <property type="component" value="Unassembled WGS sequence"/>
</dbReference>
<feature type="transmembrane region" description="Helical" evidence="8">
    <location>
        <begin position="332"/>
        <end position="356"/>
    </location>
</feature>
<evidence type="ECO:0000256" key="3">
    <source>
        <dbReference type="ARBA" id="ARBA00022676"/>
    </source>
</evidence>
<feature type="transmembrane region" description="Helical" evidence="8">
    <location>
        <begin position="99"/>
        <end position="117"/>
    </location>
</feature>
<keyword evidence="2" id="KW-1003">Cell membrane</keyword>
<evidence type="ECO:0000256" key="6">
    <source>
        <dbReference type="ARBA" id="ARBA00022989"/>
    </source>
</evidence>
<dbReference type="Pfam" id="PF13231">
    <property type="entry name" value="PMT_2"/>
    <property type="match status" value="1"/>
</dbReference>
<keyword evidence="4" id="KW-0808">Transferase</keyword>
<evidence type="ECO:0000256" key="4">
    <source>
        <dbReference type="ARBA" id="ARBA00022679"/>
    </source>
</evidence>
<keyword evidence="3" id="KW-0328">Glycosyltransferase</keyword>
<evidence type="ECO:0000313" key="11">
    <source>
        <dbReference type="Proteomes" id="UP001519272"/>
    </source>
</evidence>
<evidence type="ECO:0000313" key="10">
    <source>
        <dbReference type="EMBL" id="MBP1904794.1"/>
    </source>
</evidence>
<dbReference type="InterPro" id="IPR038731">
    <property type="entry name" value="RgtA/B/C-like"/>
</dbReference>
<keyword evidence="7 8" id="KW-0472">Membrane</keyword>